<dbReference type="Proteomes" id="UP000825367">
    <property type="component" value="Chromosome"/>
</dbReference>
<name>A0ABX8VJK4_9MYCO</name>
<dbReference type="EMBL" id="CP080333">
    <property type="protein sequence ID" value="QYL17902.1"/>
    <property type="molecule type" value="Genomic_DNA"/>
</dbReference>
<dbReference type="InterPro" id="IPR010126">
    <property type="entry name" value="Esterase_phb"/>
</dbReference>
<dbReference type="PANTHER" id="PTHR43037:SF1">
    <property type="entry name" value="BLL1128 PROTEIN"/>
    <property type="match status" value="1"/>
</dbReference>
<dbReference type="SUPFAM" id="SSF53474">
    <property type="entry name" value="alpha/beta-Hydrolases"/>
    <property type="match status" value="1"/>
</dbReference>
<accession>A0ABX8VJK4</accession>
<evidence type="ECO:0000313" key="5">
    <source>
        <dbReference type="Proteomes" id="UP000825367"/>
    </source>
</evidence>
<dbReference type="Pfam" id="PF10503">
    <property type="entry name" value="Esterase_PHB"/>
    <property type="match status" value="1"/>
</dbReference>
<keyword evidence="1 3" id="KW-0732">Signal</keyword>
<dbReference type="Gene3D" id="3.40.50.1820">
    <property type="entry name" value="alpha/beta hydrolase"/>
    <property type="match status" value="1"/>
</dbReference>
<proteinExistence type="predicted"/>
<evidence type="ECO:0000256" key="2">
    <source>
        <dbReference type="ARBA" id="ARBA00022801"/>
    </source>
</evidence>
<dbReference type="RefSeq" id="WP_071947513.1">
    <property type="nucleotide sequence ID" value="NZ_BAAAVX010000003.1"/>
</dbReference>
<keyword evidence="2" id="KW-0378">Hydrolase</keyword>
<sequence length="277" mass="29515">MWVRRVALLLALCLVAACAPVATGFAPGASLHRINVGGVDRVYRLYVPDGLPPSAPLVVMLHGWTGSAEQAERQYGWNGKADSAKFVVAYPDGVGESWNVDSCCGKARDDKVDDVAFITAAVHNITDNLNIDTSRIYAAGISNGGIMAYKLACNTSLFAAIGPDAATMLSPCPAARPTSVLHIHGTDDRLVRYDGRPGTVLPIQTMTPPDANAFWRNVDQCEQPTTTVDGDLTTSVASCPSARSVELITVAGGEHDWPSFATEKMWDFFAAHPGRPS</sequence>
<keyword evidence="5" id="KW-1185">Reference proteome</keyword>
<evidence type="ECO:0000256" key="3">
    <source>
        <dbReference type="SAM" id="SignalP"/>
    </source>
</evidence>
<dbReference type="PROSITE" id="PS51257">
    <property type="entry name" value="PROKAR_LIPOPROTEIN"/>
    <property type="match status" value="1"/>
</dbReference>
<feature type="signal peptide" evidence="3">
    <location>
        <begin position="1"/>
        <end position="19"/>
    </location>
</feature>
<gene>
    <name evidence="4" type="ORF">K0O64_04945</name>
</gene>
<protein>
    <submittedName>
        <fullName evidence="4">Prolyl oligopeptidase family serine peptidase</fullName>
    </submittedName>
</protein>
<dbReference type="InterPro" id="IPR029058">
    <property type="entry name" value="AB_hydrolase_fold"/>
</dbReference>
<organism evidence="4 5">
    <name type="scientific">Mycolicibacterium pallens</name>
    <dbReference type="NCBI Taxonomy" id="370524"/>
    <lineage>
        <taxon>Bacteria</taxon>
        <taxon>Bacillati</taxon>
        <taxon>Actinomycetota</taxon>
        <taxon>Actinomycetes</taxon>
        <taxon>Mycobacteriales</taxon>
        <taxon>Mycobacteriaceae</taxon>
        <taxon>Mycolicibacterium</taxon>
    </lineage>
</organism>
<dbReference type="InterPro" id="IPR050955">
    <property type="entry name" value="Plant_Biomass_Hydrol_Est"/>
</dbReference>
<evidence type="ECO:0000313" key="4">
    <source>
        <dbReference type="EMBL" id="QYL17902.1"/>
    </source>
</evidence>
<feature type="chain" id="PRO_5047427978" evidence="3">
    <location>
        <begin position="20"/>
        <end position="277"/>
    </location>
</feature>
<evidence type="ECO:0000256" key="1">
    <source>
        <dbReference type="ARBA" id="ARBA00022729"/>
    </source>
</evidence>
<reference evidence="4 5" key="1">
    <citation type="submission" date="2021-07" db="EMBL/GenBank/DDBJ databases">
        <title>Whole genome sequencing of non-tuberculosis mycobacteria type-strains.</title>
        <authorList>
            <person name="Igarashi Y."/>
            <person name="Osugi A."/>
            <person name="Mitarai S."/>
        </authorList>
    </citation>
    <scope>NUCLEOTIDE SEQUENCE [LARGE SCALE GENOMIC DNA]</scope>
    <source>
        <strain evidence="4 5">JCM 16370</strain>
    </source>
</reference>
<dbReference type="PANTHER" id="PTHR43037">
    <property type="entry name" value="UNNAMED PRODUCT-RELATED"/>
    <property type="match status" value="1"/>
</dbReference>